<keyword evidence="2" id="KW-1185">Reference proteome</keyword>
<proteinExistence type="predicted"/>
<gene>
    <name evidence="1" type="ORF">QFC19_009494</name>
</gene>
<comment type="caution">
    <text evidence="1">The sequence shown here is derived from an EMBL/GenBank/DDBJ whole genome shotgun (WGS) entry which is preliminary data.</text>
</comment>
<dbReference type="Proteomes" id="UP001241377">
    <property type="component" value="Unassembled WGS sequence"/>
</dbReference>
<accession>A0ACC2UUS4</accession>
<dbReference type="EMBL" id="JASBWR010000164">
    <property type="protein sequence ID" value="KAJ9090694.1"/>
    <property type="molecule type" value="Genomic_DNA"/>
</dbReference>
<evidence type="ECO:0000313" key="1">
    <source>
        <dbReference type="EMBL" id="KAJ9090694.1"/>
    </source>
</evidence>
<reference evidence="1" key="1">
    <citation type="submission" date="2023-04" db="EMBL/GenBank/DDBJ databases">
        <title>Draft Genome sequencing of Naganishia species isolated from polar environments using Oxford Nanopore Technology.</title>
        <authorList>
            <person name="Leo P."/>
            <person name="Venkateswaran K."/>
        </authorList>
    </citation>
    <scope>NUCLEOTIDE SEQUENCE</scope>
    <source>
        <strain evidence="1">MNA-CCFEE 5261</strain>
    </source>
</reference>
<name>A0ACC2UUS4_9TREE</name>
<organism evidence="1 2">
    <name type="scientific">Naganishia cerealis</name>
    <dbReference type="NCBI Taxonomy" id="610337"/>
    <lineage>
        <taxon>Eukaryota</taxon>
        <taxon>Fungi</taxon>
        <taxon>Dikarya</taxon>
        <taxon>Basidiomycota</taxon>
        <taxon>Agaricomycotina</taxon>
        <taxon>Tremellomycetes</taxon>
        <taxon>Filobasidiales</taxon>
        <taxon>Filobasidiaceae</taxon>
        <taxon>Naganishia</taxon>
    </lineage>
</organism>
<sequence length="414" mass="46547">MANKYCLEKCIGRGNFGDVYKAACKRSGKVVAVKVVNLDESLEDMFFMVQEIQFLSLMRSPYIVQYLESFVENSNMWIIMEYCGGGSVADVLRYCKNFDENIAAYIIKYVLLGLSYLHKQKTVHRDVKLANVLVTTDGTIKLADFGVSGEMSFTTNKRSTFVGTPYWMAPEVIVHSKLGYNEKADIWSTGITTIELIKGDPPLADYDPMKILFKIPKQEPPLLTGDKYSDELKGFLEKCLVKNPRKRSSSTELLDHPFIGIAAEQQDFCKLLRRRRTSFLDKYRRRPRNPIKSDTGAGPLINWDFLSDGIHASALSDARLSPEGSGGLLSQNTPETAATTPASGRLVVLDNYGDLVHLCLERVKARASLITIGQSLDPLETLIKEIEDKHPGFCRAMVMEIVHVYSEVHHRKSE</sequence>
<evidence type="ECO:0000313" key="2">
    <source>
        <dbReference type="Proteomes" id="UP001241377"/>
    </source>
</evidence>
<protein>
    <submittedName>
        <fullName evidence="1">Uncharacterized protein</fullName>
    </submittedName>
</protein>